<feature type="region of interest" description="Disordered" evidence="1">
    <location>
        <begin position="41"/>
        <end position="121"/>
    </location>
</feature>
<dbReference type="EMBL" id="AGNL01007027">
    <property type="protein sequence ID" value="EJK71597.1"/>
    <property type="molecule type" value="Genomic_DNA"/>
</dbReference>
<feature type="non-terminal residue" evidence="2">
    <location>
        <position position="121"/>
    </location>
</feature>
<evidence type="ECO:0000313" key="2">
    <source>
        <dbReference type="EMBL" id="EJK71597.1"/>
    </source>
</evidence>
<sequence length="121" mass="13068">MTAFRGRSGDRRGTERRALGLRTLTRRVTFEGTEVLVFGEENTGNTDRVTSRLDKTKKTLRPSANTKQENEEENDTGRRACGLLGRPRRPVDAGGTGPQHLPSRTGSGGDGAASAAKREGD</sequence>
<dbReference type="Proteomes" id="UP000266841">
    <property type="component" value="Unassembled WGS sequence"/>
</dbReference>
<evidence type="ECO:0000256" key="1">
    <source>
        <dbReference type="SAM" id="MobiDB-lite"/>
    </source>
</evidence>
<gene>
    <name evidence="2" type="ORF">THAOC_06942</name>
</gene>
<keyword evidence="3" id="KW-1185">Reference proteome</keyword>
<reference evidence="2 3" key="1">
    <citation type="journal article" date="2012" name="Genome Biol.">
        <title>Genome and low-iron response of an oceanic diatom adapted to chronic iron limitation.</title>
        <authorList>
            <person name="Lommer M."/>
            <person name="Specht M."/>
            <person name="Roy A.S."/>
            <person name="Kraemer L."/>
            <person name="Andreson R."/>
            <person name="Gutowska M.A."/>
            <person name="Wolf J."/>
            <person name="Bergner S.V."/>
            <person name="Schilhabel M.B."/>
            <person name="Klostermeier U.C."/>
            <person name="Beiko R.G."/>
            <person name="Rosenstiel P."/>
            <person name="Hippler M."/>
            <person name="Laroche J."/>
        </authorList>
    </citation>
    <scope>NUCLEOTIDE SEQUENCE [LARGE SCALE GENOMIC DNA]</scope>
    <source>
        <strain evidence="2 3">CCMP1005</strain>
    </source>
</reference>
<comment type="caution">
    <text evidence="2">The sequence shown here is derived from an EMBL/GenBank/DDBJ whole genome shotgun (WGS) entry which is preliminary data.</text>
</comment>
<proteinExistence type="predicted"/>
<accession>K0TL71</accession>
<protein>
    <submittedName>
        <fullName evidence="2">Uncharacterized protein</fullName>
    </submittedName>
</protein>
<name>K0TL71_THAOC</name>
<dbReference type="AlphaFoldDB" id="K0TL71"/>
<evidence type="ECO:0000313" key="3">
    <source>
        <dbReference type="Proteomes" id="UP000266841"/>
    </source>
</evidence>
<organism evidence="2 3">
    <name type="scientific">Thalassiosira oceanica</name>
    <name type="common">Marine diatom</name>
    <dbReference type="NCBI Taxonomy" id="159749"/>
    <lineage>
        <taxon>Eukaryota</taxon>
        <taxon>Sar</taxon>
        <taxon>Stramenopiles</taxon>
        <taxon>Ochrophyta</taxon>
        <taxon>Bacillariophyta</taxon>
        <taxon>Coscinodiscophyceae</taxon>
        <taxon>Thalassiosirophycidae</taxon>
        <taxon>Thalassiosirales</taxon>
        <taxon>Thalassiosiraceae</taxon>
        <taxon>Thalassiosira</taxon>
    </lineage>
</organism>